<organism evidence="2 3">
    <name type="scientific">Nonomuraea spiralis</name>
    <dbReference type="NCBI Taxonomy" id="46182"/>
    <lineage>
        <taxon>Bacteria</taxon>
        <taxon>Bacillati</taxon>
        <taxon>Actinomycetota</taxon>
        <taxon>Actinomycetes</taxon>
        <taxon>Streptosporangiales</taxon>
        <taxon>Streptosporangiaceae</taxon>
        <taxon>Nonomuraea</taxon>
    </lineage>
</organism>
<dbReference type="Proteomes" id="UP001589647">
    <property type="component" value="Unassembled WGS sequence"/>
</dbReference>
<dbReference type="Gene3D" id="3.30.420.40">
    <property type="match status" value="2"/>
</dbReference>
<gene>
    <name evidence="2" type="ORF">ACFFV7_41010</name>
</gene>
<dbReference type="PANTHER" id="PTHR18964:SF149">
    <property type="entry name" value="BIFUNCTIONAL UDP-N-ACETYLGLUCOSAMINE 2-EPIMERASE_N-ACETYLMANNOSAMINE KINASE"/>
    <property type="match status" value="1"/>
</dbReference>
<evidence type="ECO:0000256" key="1">
    <source>
        <dbReference type="ARBA" id="ARBA00006479"/>
    </source>
</evidence>
<evidence type="ECO:0000313" key="2">
    <source>
        <dbReference type="EMBL" id="MFB9207620.1"/>
    </source>
</evidence>
<accession>A0ABV5IUN4</accession>
<comment type="caution">
    <text evidence="2">The sequence shown here is derived from an EMBL/GenBank/DDBJ whole genome shotgun (WGS) entry which is preliminary data.</text>
</comment>
<dbReference type="RefSeq" id="WP_189651321.1">
    <property type="nucleotide sequence ID" value="NZ_BMRC01000018.1"/>
</dbReference>
<evidence type="ECO:0000313" key="3">
    <source>
        <dbReference type="Proteomes" id="UP001589647"/>
    </source>
</evidence>
<name>A0ABV5IUN4_9ACTN</name>
<sequence length="367" mass="37932">MSRAEATAAAHLARSAAGAAAEELRTLGLLEINESRAEAGRLGRPSPGLSLRPGSATVLAGALHPDAVELAIVDLNRTIMHRETIDLAIPALPPDQAIPAVARHLNALLGSSAAAKCTAIGISLPGMISDSDGIARAVLPLAWREVPVGELLAARLRTDLPIHLGHDATFGALAEFRAGAGRGAHRMLFLTSQQVGVGSALITSAHLGGHLGHTLQAGHLIVDPTGPACSCGSHGCLELFVDGRAIAAALRLPPTTSAAELHRALQSGILEDRPARPLAEVLDALSVGLISLVNTLGPDRVVLAGLLAPLARAWRRQLEEALGRSVVAQVEPVSLRVATLDDAVLLGVAERAFTPLMHDPVRTLSQG</sequence>
<dbReference type="SUPFAM" id="SSF53067">
    <property type="entry name" value="Actin-like ATPase domain"/>
    <property type="match status" value="1"/>
</dbReference>
<comment type="similarity">
    <text evidence="1">Belongs to the ROK (NagC/XylR) family.</text>
</comment>
<dbReference type="PANTHER" id="PTHR18964">
    <property type="entry name" value="ROK (REPRESSOR, ORF, KINASE) FAMILY"/>
    <property type="match status" value="1"/>
</dbReference>
<dbReference type="InterPro" id="IPR043129">
    <property type="entry name" value="ATPase_NBD"/>
</dbReference>
<keyword evidence="3" id="KW-1185">Reference proteome</keyword>
<dbReference type="InterPro" id="IPR000600">
    <property type="entry name" value="ROK"/>
</dbReference>
<dbReference type="Pfam" id="PF00480">
    <property type="entry name" value="ROK"/>
    <property type="match status" value="1"/>
</dbReference>
<proteinExistence type="inferred from homology"/>
<protein>
    <submittedName>
        <fullName evidence="2">ROK family protein</fullName>
    </submittedName>
</protein>
<reference evidence="2 3" key="1">
    <citation type="submission" date="2024-09" db="EMBL/GenBank/DDBJ databases">
        <authorList>
            <person name="Sun Q."/>
            <person name="Mori K."/>
        </authorList>
    </citation>
    <scope>NUCLEOTIDE SEQUENCE [LARGE SCALE GENOMIC DNA]</scope>
    <source>
        <strain evidence="2 3">CCM 3426</strain>
    </source>
</reference>
<dbReference type="EMBL" id="JBHMEI010000063">
    <property type="protein sequence ID" value="MFB9207620.1"/>
    <property type="molecule type" value="Genomic_DNA"/>
</dbReference>